<comment type="caution">
    <text evidence="1">The sequence shown here is derived from an EMBL/GenBank/DDBJ whole genome shotgun (WGS) entry which is preliminary data.</text>
</comment>
<dbReference type="Proteomes" id="UP000276953">
    <property type="component" value="Unassembled WGS sequence"/>
</dbReference>
<protein>
    <submittedName>
        <fullName evidence="1">Uncharacterized protein</fullName>
    </submittedName>
</protein>
<evidence type="ECO:0000313" key="2">
    <source>
        <dbReference type="Proteomes" id="UP000276953"/>
    </source>
</evidence>
<accession>A0A432DYY6</accession>
<sequence length="114" mass="12615">MEYLRWKLNGSGTGNTQAVVNWGAAGSGAVQATITYTDGTFENQNICIEKINSPVAKFEMKNLKSTVCRNTTIYLKSFLSEWRTELLIISGTLGRYTSTAFEPSHAYVNPGNIR</sequence>
<dbReference type="EMBL" id="RYFC01000001">
    <property type="protein sequence ID" value="RTZ49512.1"/>
    <property type="molecule type" value="Genomic_DNA"/>
</dbReference>
<organism evidence="1 2">
    <name type="scientific">Chryseobacterium arthrosphaerae</name>
    <dbReference type="NCBI Taxonomy" id="651561"/>
    <lineage>
        <taxon>Bacteria</taxon>
        <taxon>Pseudomonadati</taxon>
        <taxon>Bacteroidota</taxon>
        <taxon>Flavobacteriia</taxon>
        <taxon>Flavobacteriales</taxon>
        <taxon>Weeksellaceae</taxon>
        <taxon>Chryseobacterium group</taxon>
        <taxon>Chryseobacterium</taxon>
    </lineage>
</organism>
<reference evidence="1 2" key="1">
    <citation type="submission" date="2018-12" db="EMBL/GenBank/DDBJ databases">
        <title>Draft Genome Sequence of Chryseobacterium arthrosphaerae strain ED882-96 Isolated from the Blood of a Patient with Liver Cirrhosis in Taiwan.</title>
        <authorList>
            <person name="Lin J.-N."/>
            <person name="Lai C.-H."/>
            <person name="Yang C.-H."/>
            <person name="Huang Y.-H."/>
        </authorList>
    </citation>
    <scope>NUCLEOTIDE SEQUENCE [LARGE SCALE GENOMIC DNA]</scope>
    <source>
        <strain evidence="1 2">ED882-96</strain>
    </source>
</reference>
<dbReference type="AlphaFoldDB" id="A0A432DYY6"/>
<name>A0A432DYY6_9FLAO</name>
<proteinExistence type="predicted"/>
<gene>
    <name evidence="1" type="ORF">EJ377_02930</name>
</gene>
<evidence type="ECO:0000313" key="1">
    <source>
        <dbReference type="EMBL" id="RTZ49512.1"/>
    </source>
</evidence>